<protein>
    <submittedName>
        <fullName evidence="1">RngB protein</fullName>
    </submittedName>
</protein>
<sequence length="166" mass="18775">MANMDWIESSDRVRIRSISQRDKLEIGTLRVEALVLQTLVRESLDRWFLKTKRDGEAELGGAQEIFLTSVWPVLASAIPESLGQAFVQSPRRVGQLRHSWNIRGRCLVPLEDGERCETDQVSIVFQDVTATAILPKPLAEKYLVSQNCSKSCEAMPRLHSYVMSSE</sequence>
<proteinExistence type="predicted"/>
<dbReference type="Proteomes" id="UP000601435">
    <property type="component" value="Unassembled WGS sequence"/>
</dbReference>
<reference evidence="1" key="1">
    <citation type="submission" date="2021-02" db="EMBL/GenBank/DDBJ databases">
        <authorList>
            <person name="Dougan E. K."/>
            <person name="Rhodes N."/>
            <person name="Thang M."/>
            <person name="Chan C."/>
        </authorList>
    </citation>
    <scope>NUCLEOTIDE SEQUENCE</scope>
</reference>
<organism evidence="1 2">
    <name type="scientific">Symbiodinium necroappetens</name>
    <dbReference type="NCBI Taxonomy" id="1628268"/>
    <lineage>
        <taxon>Eukaryota</taxon>
        <taxon>Sar</taxon>
        <taxon>Alveolata</taxon>
        <taxon>Dinophyceae</taxon>
        <taxon>Suessiales</taxon>
        <taxon>Symbiodiniaceae</taxon>
        <taxon>Symbiodinium</taxon>
    </lineage>
</organism>
<gene>
    <name evidence="1" type="primary">rngB</name>
    <name evidence="1" type="ORF">SNEC2469_LOCUS20844</name>
</gene>
<comment type="caution">
    <text evidence="1">The sequence shown here is derived from an EMBL/GenBank/DDBJ whole genome shotgun (WGS) entry which is preliminary data.</text>
</comment>
<name>A0A812X7W9_9DINO</name>
<dbReference type="AlphaFoldDB" id="A0A812X7W9"/>
<keyword evidence="2" id="KW-1185">Reference proteome</keyword>
<accession>A0A812X7W9</accession>
<dbReference type="EMBL" id="CAJNJA010036625">
    <property type="protein sequence ID" value="CAE7722751.1"/>
    <property type="molecule type" value="Genomic_DNA"/>
</dbReference>
<feature type="non-terminal residue" evidence="1">
    <location>
        <position position="1"/>
    </location>
</feature>
<evidence type="ECO:0000313" key="1">
    <source>
        <dbReference type="EMBL" id="CAE7722751.1"/>
    </source>
</evidence>
<dbReference type="OrthoDB" id="10434021at2759"/>
<evidence type="ECO:0000313" key="2">
    <source>
        <dbReference type="Proteomes" id="UP000601435"/>
    </source>
</evidence>